<dbReference type="PANTHER" id="PTHR43498">
    <property type="entry name" value="FERREDOXIN:COB-COM HETERODISULFIDE REDUCTASE SUBUNIT A"/>
    <property type="match status" value="1"/>
</dbReference>
<dbReference type="AlphaFoldDB" id="A0A7W0C9C4"/>
<dbReference type="GO" id="GO:0051912">
    <property type="term" value="F:CoB--CoM heterodisulfide reductase activity"/>
    <property type="evidence" value="ECO:0007669"/>
    <property type="project" value="UniProtKB-EC"/>
</dbReference>
<comment type="caution">
    <text evidence="10">The sequence shown here is derived from an EMBL/GenBank/DDBJ whole genome shotgun (WGS) entry which is preliminary data.</text>
</comment>
<dbReference type="Pfam" id="PF12831">
    <property type="entry name" value="FAD_oxidored"/>
    <property type="match status" value="1"/>
</dbReference>
<dbReference type="PANTHER" id="PTHR43498:SF1">
    <property type="entry name" value="COB--COM HETERODISULFIDE REDUCTASE IRON-SULFUR SUBUNIT A"/>
    <property type="match status" value="1"/>
</dbReference>
<dbReference type="InterPro" id="IPR036188">
    <property type="entry name" value="FAD/NAD-bd_sf"/>
</dbReference>
<evidence type="ECO:0000256" key="5">
    <source>
        <dbReference type="ARBA" id="ARBA00022827"/>
    </source>
</evidence>
<evidence type="ECO:0000256" key="7">
    <source>
        <dbReference type="ARBA" id="ARBA00023004"/>
    </source>
</evidence>
<keyword evidence="6 10" id="KW-0560">Oxidoreductase</keyword>
<evidence type="ECO:0000259" key="9">
    <source>
        <dbReference type="PROSITE" id="PS51379"/>
    </source>
</evidence>
<dbReference type="Pfam" id="PF14691">
    <property type="entry name" value="Fer4_20"/>
    <property type="match status" value="1"/>
</dbReference>
<dbReference type="InterPro" id="IPR017900">
    <property type="entry name" value="4Fe4S_Fe_S_CS"/>
</dbReference>
<name>A0A7W0C9C4_9BACT</name>
<keyword evidence="3" id="KW-0004">4Fe-4S</keyword>
<dbReference type="Gene3D" id="1.10.1060.10">
    <property type="entry name" value="Alpha-helical ferredoxin"/>
    <property type="match status" value="1"/>
</dbReference>
<feature type="domain" description="4Fe-4S ferredoxin-type" evidence="9">
    <location>
        <begin position="244"/>
        <end position="275"/>
    </location>
</feature>
<dbReference type="InterPro" id="IPR028261">
    <property type="entry name" value="DPD_II"/>
</dbReference>
<dbReference type="SUPFAM" id="SSF51971">
    <property type="entry name" value="Nucleotide-binding domain"/>
    <property type="match status" value="2"/>
</dbReference>
<dbReference type="RefSeq" id="WP_181551226.1">
    <property type="nucleotide sequence ID" value="NZ_JACDUS010000004.1"/>
</dbReference>
<sequence length="1146" mass="123855">MTQAIVPQISAAPRIGFYICHCGINIAYKVRVQEVAAWMANQANVVISRDYKFMCSDPGQEMIETDIRDYGLNRVVVASCSPRLHEKTFQSVCSKAGINPYLFQMASVREQVSWVTADEDEATQKAKTLAAAAVNRVRFHRPLQTREVGVHPDTLVVGGGIAGMQAALDIAAGGKKVYLVEKDTTIGGHMLQFDKTFPTLDCAACIGTPKMVDVGQHPNIELLSYSEVKSVSGYIGNYTVDVRKHPRYVREDACTGCGQCAENCPVTMASGWDAGIGTRKAIYRSFPQSVPITFCIDKKDRAPCVSACPAHANVQGYVQLIGQGKYEQALRLIMEKIPLPGVLGRVCPHPCETRCRRQEIDASVSIRELKRFVADAVDLDSFPLPEITPKQEKVAVIGSGPAGLTAAWDLARAGYQVTIFEAMEQLGGMLRYGIPDYRLPPGVLDREIAYVLKSGITAKTGQRLGREITLKFLEDEGFSAVFIGIGASGGKTPGIFGPGAEGVTDAVYFLRRVNAGDTTPPGSQVAVIGGGNVAVDAARTALRLGADSVTIVYRRDRGEMPAFAEEITEAEKEGIRLEVHAAPKGIIIEGGKVSGLECIRTRPGPPDEGGRRRPEPIAGSGFSISCDAVISAIGQQVLPDWEDAGISLECDAGSRIIINPETMQTCIPQVFAAGDAVTGPATAVEAIAAGHRAADSIRQYIEDPESLFPEKTVPEAAKPEPGDWTPLPEKIEPCARAETSELPLQTRDSGFDEVCTGLSAEQAVYEARRCLNCGGCCECMECVKACEANAIDHTMMPEEKEIRAGSIILTTGYDLLDPSSMHQYGYGRYPNVFTSLEFERLSNATGPTGGRIMMRDENWQFSKPPESVALLHCIGSRDANYHEYCSRVCCMYALKYSHLIKEKIGHHAQVYEFYIDMRCFGKNYEEFYKRCQQEGTVFIRGKVAEITDEPRSPEEQGKLVAIGEDTLLGRPVRVPVDMAVLCVAMEARAEAAEVGRIFGISQGADGFFLESHPKLGPMETPTDGVFVAGACQSPKDIPDTVAQASGAAAKSLALTSRGRVTISSMISHIDPDICIGCQTCIDLCPYGAIEFDARRGVSVVNEALCKGCGSCSGFCPSGAARVRHFQKKQILAEFDGLMDAISEVGV</sequence>
<evidence type="ECO:0000256" key="6">
    <source>
        <dbReference type="ARBA" id="ARBA00023002"/>
    </source>
</evidence>
<dbReference type="EMBL" id="JACDUS010000004">
    <property type="protein sequence ID" value="MBA2881581.1"/>
    <property type="molecule type" value="Genomic_DNA"/>
</dbReference>
<evidence type="ECO:0000256" key="1">
    <source>
        <dbReference type="ARBA" id="ARBA00001974"/>
    </source>
</evidence>
<dbReference type="EC" id="1.8.98.1" evidence="10"/>
<evidence type="ECO:0000256" key="3">
    <source>
        <dbReference type="ARBA" id="ARBA00022485"/>
    </source>
</evidence>
<dbReference type="InterPro" id="IPR009051">
    <property type="entry name" value="Helical_ferredxn"/>
</dbReference>
<dbReference type="Proteomes" id="UP000525298">
    <property type="component" value="Unassembled WGS sequence"/>
</dbReference>
<dbReference type="Pfam" id="PF14697">
    <property type="entry name" value="Fer4_21"/>
    <property type="match status" value="1"/>
</dbReference>
<dbReference type="InterPro" id="IPR017896">
    <property type="entry name" value="4Fe4S_Fe-S-bd"/>
</dbReference>
<reference evidence="10 11" key="1">
    <citation type="submission" date="2020-07" db="EMBL/GenBank/DDBJ databases">
        <title>Genomic Encyclopedia of Type Strains, Phase IV (KMG-IV): sequencing the most valuable type-strain genomes for metagenomic binning, comparative biology and taxonomic classification.</title>
        <authorList>
            <person name="Goeker M."/>
        </authorList>
    </citation>
    <scope>NUCLEOTIDE SEQUENCE [LARGE SCALE GENOMIC DNA]</scope>
    <source>
        <strain evidence="10 11">DSM 17721</strain>
    </source>
</reference>
<dbReference type="SUPFAM" id="SSF46548">
    <property type="entry name" value="alpha-helical ferredoxin"/>
    <property type="match status" value="2"/>
</dbReference>
<comment type="similarity">
    <text evidence="2">Belongs to the HdrA family.</text>
</comment>
<dbReference type="GO" id="GO:0051539">
    <property type="term" value="F:4 iron, 4 sulfur cluster binding"/>
    <property type="evidence" value="ECO:0007669"/>
    <property type="project" value="UniProtKB-KW"/>
</dbReference>
<keyword evidence="8" id="KW-0411">Iron-sulfur</keyword>
<evidence type="ECO:0000256" key="8">
    <source>
        <dbReference type="ARBA" id="ARBA00023014"/>
    </source>
</evidence>
<feature type="domain" description="4Fe-4S ferredoxin-type" evidence="9">
    <location>
        <begin position="1096"/>
        <end position="1125"/>
    </location>
</feature>
<protein>
    <submittedName>
        <fullName evidence="10">Heterodisulfide reductase subunit A</fullName>
        <ecNumber evidence="10">1.8.98.1</ecNumber>
    </submittedName>
</protein>
<organism evidence="10 11">
    <name type="scientific">Desulfosalsimonas propionicica</name>
    <dbReference type="NCBI Taxonomy" id="332175"/>
    <lineage>
        <taxon>Bacteria</taxon>
        <taxon>Pseudomonadati</taxon>
        <taxon>Thermodesulfobacteriota</taxon>
        <taxon>Desulfobacteria</taxon>
        <taxon>Desulfobacterales</taxon>
        <taxon>Desulfosalsimonadaceae</taxon>
        <taxon>Desulfosalsimonas</taxon>
    </lineage>
</organism>
<dbReference type="PROSITE" id="PS51379">
    <property type="entry name" value="4FE4S_FER_2"/>
    <property type="match status" value="3"/>
</dbReference>
<keyword evidence="7" id="KW-0408">Iron</keyword>
<evidence type="ECO:0000256" key="2">
    <source>
        <dbReference type="ARBA" id="ARBA00006561"/>
    </source>
</evidence>
<feature type="domain" description="4Fe-4S ferredoxin-type" evidence="9">
    <location>
        <begin position="1065"/>
        <end position="1094"/>
    </location>
</feature>
<dbReference type="SUPFAM" id="SSF51905">
    <property type="entry name" value="FAD/NAD(P)-binding domain"/>
    <property type="match status" value="2"/>
</dbReference>
<keyword evidence="11" id="KW-1185">Reference proteome</keyword>
<dbReference type="PROSITE" id="PS00198">
    <property type="entry name" value="4FE4S_FER_1"/>
    <property type="match status" value="4"/>
</dbReference>
<dbReference type="Pfam" id="PF07992">
    <property type="entry name" value="Pyr_redox_2"/>
    <property type="match status" value="1"/>
</dbReference>
<evidence type="ECO:0000256" key="4">
    <source>
        <dbReference type="ARBA" id="ARBA00022723"/>
    </source>
</evidence>
<accession>A0A7W0C9C4</accession>
<proteinExistence type="inferred from homology"/>
<dbReference type="PRINTS" id="PR00419">
    <property type="entry name" value="ADXRDTASE"/>
</dbReference>
<dbReference type="Gene3D" id="3.30.70.20">
    <property type="match status" value="2"/>
</dbReference>
<evidence type="ECO:0000313" key="10">
    <source>
        <dbReference type="EMBL" id="MBA2881581.1"/>
    </source>
</evidence>
<dbReference type="InterPro" id="IPR039650">
    <property type="entry name" value="HdrA-like"/>
</dbReference>
<keyword evidence="4" id="KW-0479">Metal-binding</keyword>
<dbReference type="Pfam" id="PF00037">
    <property type="entry name" value="Fer4"/>
    <property type="match status" value="1"/>
</dbReference>
<dbReference type="GO" id="GO:0046872">
    <property type="term" value="F:metal ion binding"/>
    <property type="evidence" value="ECO:0007669"/>
    <property type="project" value="UniProtKB-KW"/>
</dbReference>
<gene>
    <name evidence="10" type="ORF">HNR65_001908</name>
</gene>
<dbReference type="SUPFAM" id="SSF54862">
    <property type="entry name" value="4Fe-4S ferredoxins"/>
    <property type="match status" value="2"/>
</dbReference>
<keyword evidence="5" id="KW-0274">FAD</keyword>
<keyword evidence="5" id="KW-0285">Flavoprotein</keyword>
<comment type="cofactor">
    <cofactor evidence="1">
        <name>FAD</name>
        <dbReference type="ChEBI" id="CHEBI:57692"/>
    </cofactor>
</comment>
<dbReference type="Gene3D" id="3.50.50.60">
    <property type="entry name" value="FAD/NAD(P)-binding domain"/>
    <property type="match status" value="3"/>
</dbReference>
<evidence type="ECO:0000313" key="11">
    <source>
        <dbReference type="Proteomes" id="UP000525298"/>
    </source>
</evidence>
<dbReference type="InterPro" id="IPR023753">
    <property type="entry name" value="FAD/NAD-binding_dom"/>
</dbReference>